<name>A0A267M4P6_LACJH</name>
<dbReference type="Pfam" id="PF14393">
    <property type="entry name" value="DUF4422"/>
    <property type="match status" value="1"/>
</dbReference>
<dbReference type="EMBL" id="NIBD01000041">
    <property type="protein sequence ID" value="PAB54427.1"/>
    <property type="molecule type" value="Genomic_DNA"/>
</dbReference>
<evidence type="ECO:0000313" key="3">
    <source>
        <dbReference type="Proteomes" id="UP000216008"/>
    </source>
</evidence>
<proteinExistence type="predicted"/>
<evidence type="ECO:0000259" key="1">
    <source>
        <dbReference type="Pfam" id="PF14393"/>
    </source>
</evidence>
<protein>
    <submittedName>
        <fullName evidence="2">Glycosyltransferase</fullName>
    </submittedName>
</protein>
<feature type="domain" description="DUF4422" evidence="1">
    <location>
        <begin position="3"/>
        <end position="213"/>
    </location>
</feature>
<dbReference type="Proteomes" id="UP000216008">
    <property type="component" value="Unassembled WGS sequence"/>
</dbReference>
<dbReference type="InterPro" id="IPR025536">
    <property type="entry name" value="DUF4422"/>
</dbReference>
<gene>
    <name evidence="2" type="ORF">A3Q24_07795</name>
</gene>
<dbReference type="GO" id="GO:0016740">
    <property type="term" value="F:transferase activity"/>
    <property type="evidence" value="ECO:0007669"/>
    <property type="project" value="UniProtKB-KW"/>
</dbReference>
<reference evidence="2 3" key="1">
    <citation type="submission" date="2017-05" db="EMBL/GenBank/DDBJ databases">
        <title>Lactobacillus johnsonii from commercial turkeys.</title>
        <authorList>
            <person name="Johnson T.J."/>
            <person name="Youmans B."/>
        </authorList>
    </citation>
    <scope>NUCLEOTIDE SEQUENCE [LARGE SCALE GENOMIC DNA]</scope>
    <source>
        <strain evidence="2 3">UMNLJ114</strain>
    </source>
</reference>
<sequence length="259" mass="30582">MTMYMITHKAVNFVPNGRTPIFVGGGENSQNYITDKTGINISDKNKYYSELTALYWIWKNDKRSKYISIEHYRRFFMSPDIIIPKVISKKRVDSLVIDNKKVIVPKKQKWAVTIGKHYKTNHSTKDYNNVFKIIEEIYPKYLNDFDHVMNGYDMYMFNMTAMPKELFDSYCEWLFTILFKLESMTDLSGRSAYQQRAYGFMSERLFNVWLIHNISESDIVELPVYYLTDSKVKTILKSLKARVNNKPYVPVKTLEGVQQ</sequence>
<organism evidence="2 3">
    <name type="scientific">Lactobacillus johnsonii</name>
    <dbReference type="NCBI Taxonomy" id="33959"/>
    <lineage>
        <taxon>Bacteria</taxon>
        <taxon>Bacillati</taxon>
        <taxon>Bacillota</taxon>
        <taxon>Bacilli</taxon>
        <taxon>Lactobacillales</taxon>
        <taxon>Lactobacillaceae</taxon>
        <taxon>Lactobacillus</taxon>
    </lineage>
</organism>
<keyword evidence="2" id="KW-0808">Transferase</keyword>
<dbReference type="AlphaFoldDB" id="A0A267M4P6"/>
<evidence type="ECO:0000313" key="2">
    <source>
        <dbReference type="EMBL" id="PAB54427.1"/>
    </source>
</evidence>
<comment type="caution">
    <text evidence="2">The sequence shown here is derived from an EMBL/GenBank/DDBJ whole genome shotgun (WGS) entry which is preliminary data.</text>
</comment>
<accession>A0A267M4P6</accession>
<dbReference type="RefSeq" id="WP_095183002.1">
    <property type="nucleotide sequence ID" value="NZ_NIBD01000041.1"/>
</dbReference>